<evidence type="ECO:0000256" key="10">
    <source>
        <dbReference type="SAM" id="MobiDB-lite"/>
    </source>
</evidence>
<keyword evidence="2 8" id="KW-0963">Cytoplasm</keyword>
<feature type="binding site" evidence="8">
    <location>
        <position position="195"/>
    </location>
    <ligand>
        <name>GTP</name>
        <dbReference type="ChEBI" id="CHEBI:37565"/>
    </ligand>
</feature>
<reference evidence="13 14" key="2">
    <citation type="submission" date="2018-09" db="EMBL/GenBank/DDBJ databases">
        <title>Genome of Sphaerochaeta halotolerans strain 4-11.</title>
        <authorList>
            <person name="Nazina T.N."/>
            <person name="Sokolova D.S."/>
        </authorList>
    </citation>
    <scope>NUCLEOTIDE SEQUENCE [LARGE SCALE GENOMIC DNA]</scope>
    <source>
        <strain evidence="13 14">4-11</strain>
    </source>
</reference>
<reference evidence="14" key="1">
    <citation type="submission" date="2018-08" db="EMBL/GenBank/DDBJ databases">
        <authorList>
            <person name="Grouzdev D.S."/>
            <person name="Krutkina M.S."/>
        </authorList>
    </citation>
    <scope>NUCLEOTIDE SEQUENCE [LARGE SCALE GENOMIC DNA]</scope>
    <source>
        <strain evidence="14">4-11</strain>
    </source>
</reference>
<dbReference type="PRINTS" id="PR00423">
    <property type="entry name" value="CELLDVISFTSZ"/>
</dbReference>
<sequence length="414" mass="44323">MDFGMFEVEDMVQDEQTTATVIKVLGVGGAGGNAVNRMIASGLKKVQFVTMNTDMQALQRSNAQVRIPIGKELTGGLGAGGIPEVGEKAAQESKEDIRREIENADMVFITAGMGGGTGTGAVPVVAEIAKSCNALTVAVVTTPFAFEGKKKLLLAQAGIEKLRKQVDTLIIIPNQYLLKVVENNTPIKQAFLMADEVLYMGVQGISELITEPGEINIDFADVRTVMKGKGDALMGIGFGEGANRAVDAARQAISNPLLENASIEGAKSVLVNLSGGDNLTLQEYQDVVELVTDKCSDDALIIAGQAFNPELGDRIKVTVVATGFERREEVVGAEIPEMDMVKRHYAASKVGEKKQEDGATAAKHTQGEEEPIPAIQVNRWQDLQKQLGKGSGNNSNDYTIPAVLRYSRKQSEEK</sequence>
<dbReference type="GO" id="GO:0005525">
    <property type="term" value="F:GTP binding"/>
    <property type="evidence" value="ECO:0007669"/>
    <property type="project" value="UniProtKB-UniRule"/>
</dbReference>
<evidence type="ECO:0000256" key="6">
    <source>
        <dbReference type="ARBA" id="ARBA00023210"/>
    </source>
</evidence>
<comment type="function">
    <text evidence="8">Essential cell division protein that forms a contractile ring structure (Z ring) at the future cell division site. The regulation of the ring assembly controls the timing and the location of cell division. One of the functions of the FtsZ ring is to recruit other cell division proteins to the septum to produce a new cell wall between the dividing cells. Binds GTP and shows GTPase activity.</text>
</comment>
<dbReference type="InterPro" id="IPR000158">
    <property type="entry name" value="Cell_div_FtsZ"/>
</dbReference>
<dbReference type="InterPro" id="IPR024757">
    <property type="entry name" value="FtsZ_C"/>
</dbReference>
<dbReference type="GO" id="GO:0000917">
    <property type="term" value="P:division septum assembly"/>
    <property type="evidence" value="ECO:0007669"/>
    <property type="project" value="UniProtKB-KW"/>
</dbReference>
<evidence type="ECO:0000256" key="8">
    <source>
        <dbReference type="HAMAP-Rule" id="MF_00909"/>
    </source>
</evidence>
<feature type="domain" description="Tubulin/FtsZ GTPase" evidence="11">
    <location>
        <begin position="21"/>
        <end position="213"/>
    </location>
</feature>
<dbReference type="SMART" id="SM00864">
    <property type="entry name" value="Tubulin"/>
    <property type="match status" value="1"/>
</dbReference>
<dbReference type="FunFam" id="3.40.50.1440:FF:000023">
    <property type="entry name" value="Cell division protein FtsZ"/>
    <property type="match status" value="1"/>
</dbReference>
<dbReference type="Pfam" id="PF12327">
    <property type="entry name" value="FtsZ_C"/>
    <property type="match status" value="1"/>
</dbReference>
<feature type="binding site" evidence="8">
    <location>
        <position position="151"/>
    </location>
    <ligand>
        <name>GTP</name>
        <dbReference type="ChEBI" id="CHEBI:37565"/>
    </ligand>
</feature>
<dbReference type="CDD" id="cd02201">
    <property type="entry name" value="FtsZ_type1"/>
    <property type="match status" value="1"/>
</dbReference>
<evidence type="ECO:0000256" key="3">
    <source>
        <dbReference type="ARBA" id="ARBA00022618"/>
    </source>
</evidence>
<dbReference type="Proteomes" id="UP000264002">
    <property type="component" value="Unassembled WGS sequence"/>
</dbReference>
<dbReference type="InterPro" id="IPR018316">
    <property type="entry name" value="Tubulin/FtsZ_2-layer-sand-dom"/>
</dbReference>
<feature type="region of interest" description="Disordered" evidence="10">
    <location>
        <begin position="348"/>
        <end position="414"/>
    </location>
</feature>
<dbReference type="RefSeq" id="WP_117331391.1">
    <property type="nucleotide sequence ID" value="NZ_QUWK01000017.1"/>
</dbReference>
<keyword evidence="7 8" id="KW-0131">Cell cycle</keyword>
<dbReference type="OrthoDB" id="9813375at2"/>
<comment type="subunit">
    <text evidence="8">Homodimer. Polymerizes to form a dynamic ring structure in a strictly GTP-dependent manner. Interacts directly with several other division proteins.</text>
</comment>
<name>A0A372MDG6_9SPIR</name>
<dbReference type="GO" id="GO:0005737">
    <property type="term" value="C:cytoplasm"/>
    <property type="evidence" value="ECO:0007669"/>
    <property type="project" value="UniProtKB-SubCell"/>
</dbReference>
<accession>A0A372MDG6</accession>
<feature type="binding site" evidence="8">
    <location>
        <begin position="29"/>
        <end position="33"/>
    </location>
    <ligand>
        <name>GTP</name>
        <dbReference type="ChEBI" id="CHEBI:37565"/>
    </ligand>
</feature>
<evidence type="ECO:0000256" key="9">
    <source>
        <dbReference type="NCBIfam" id="TIGR00065"/>
    </source>
</evidence>
<evidence type="ECO:0000256" key="5">
    <source>
        <dbReference type="ARBA" id="ARBA00023134"/>
    </source>
</evidence>
<organism evidence="13 14">
    <name type="scientific">Sphaerochaeta halotolerans</name>
    <dbReference type="NCBI Taxonomy" id="2293840"/>
    <lineage>
        <taxon>Bacteria</taxon>
        <taxon>Pseudomonadati</taxon>
        <taxon>Spirochaetota</taxon>
        <taxon>Spirochaetia</taxon>
        <taxon>Spirochaetales</taxon>
        <taxon>Sphaerochaetaceae</taxon>
        <taxon>Sphaerochaeta</taxon>
    </lineage>
</organism>
<comment type="caution">
    <text evidence="13">The sequence shown here is derived from an EMBL/GenBank/DDBJ whole genome shotgun (WGS) entry which is preliminary data.</text>
</comment>
<comment type="similarity">
    <text evidence="1 8">Belongs to the FtsZ family.</text>
</comment>
<evidence type="ECO:0000259" key="12">
    <source>
        <dbReference type="SMART" id="SM00865"/>
    </source>
</evidence>
<dbReference type="InterPro" id="IPR036525">
    <property type="entry name" value="Tubulin/FtsZ_GTPase_sf"/>
</dbReference>
<dbReference type="SMART" id="SM00865">
    <property type="entry name" value="Tubulin_C"/>
    <property type="match status" value="1"/>
</dbReference>
<evidence type="ECO:0000256" key="1">
    <source>
        <dbReference type="ARBA" id="ARBA00009690"/>
    </source>
</evidence>
<dbReference type="InterPro" id="IPR003008">
    <property type="entry name" value="Tubulin_FtsZ_GTPase"/>
</dbReference>
<dbReference type="InterPro" id="IPR037103">
    <property type="entry name" value="Tubulin/FtsZ-like_C"/>
</dbReference>
<keyword evidence="3 8" id="KW-0132">Cell division</keyword>
<keyword evidence="14" id="KW-1185">Reference proteome</keyword>
<evidence type="ECO:0000259" key="11">
    <source>
        <dbReference type="SMART" id="SM00864"/>
    </source>
</evidence>
<dbReference type="PANTHER" id="PTHR30314">
    <property type="entry name" value="CELL DIVISION PROTEIN FTSZ-RELATED"/>
    <property type="match status" value="1"/>
</dbReference>
<dbReference type="NCBIfam" id="TIGR00065">
    <property type="entry name" value="ftsZ"/>
    <property type="match status" value="1"/>
</dbReference>
<dbReference type="InterPro" id="IPR045061">
    <property type="entry name" value="FtsZ/CetZ"/>
</dbReference>
<evidence type="ECO:0000256" key="4">
    <source>
        <dbReference type="ARBA" id="ARBA00022741"/>
    </source>
</evidence>
<comment type="subcellular location">
    <subcellularLocation>
        <location evidence="8">Cytoplasm</location>
    </subcellularLocation>
    <text evidence="8">Assembles at midcell at the inner surface of the cytoplasmic membrane.</text>
</comment>
<dbReference type="InterPro" id="IPR008280">
    <property type="entry name" value="Tub_FtsZ_C"/>
</dbReference>
<protein>
    <recommendedName>
        <fullName evidence="8 9">Cell division protein FtsZ</fullName>
    </recommendedName>
</protein>
<feature type="binding site" evidence="8">
    <location>
        <position position="147"/>
    </location>
    <ligand>
        <name>GTP</name>
        <dbReference type="ChEBI" id="CHEBI:37565"/>
    </ligand>
</feature>
<evidence type="ECO:0000313" key="14">
    <source>
        <dbReference type="Proteomes" id="UP000264002"/>
    </source>
</evidence>
<dbReference type="PROSITE" id="PS01134">
    <property type="entry name" value="FTSZ_1"/>
    <property type="match status" value="1"/>
</dbReference>
<dbReference type="SUPFAM" id="SSF55307">
    <property type="entry name" value="Tubulin C-terminal domain-like"/>
    <property type="match status" value="1"/>
</dbReference>
<gene>
    <name evidence="8 13" type="primary">ftsZ</name>
    <name evidence="13" type="ORF">DYP60_12720</name>
</gene>
<dbReference type="GO" id="GO:0003924">
    <property type="term" value="F:GTPase activity"/>
    <property type="evidence" value="ECO:0007669"/>
    <property type="project" value="UniProtKB-UniRule"/>
</dbReference>
<dbReference type="AlphaFoldDB" id="A0A372MDG6"/>
<feature type="binding site" evidence="8">
    <location>
        <begin position="116"/>
        <end position="118"/>
    </location>
    <ligand>
        <name>GTP</name>
        <dbReference type="ChEBI" id="CHEBI:37565"/>
    </ligand>
</feature>
<dbReference type="HAMAP" id="MF_00909">
    <property type="entry name" value="FtsZ"/>
    <property type="match status" value="1"/>
</dbReference>
<dbReference type="Gene3D" id="3.30.1330.20">
    <property type="entry name" value="Tubulin/FtsZ, C-terminal domain"/>
    <property type="match status" value="1"/>
</dbReference>
<dbReference type="Pfam" id="PF00091">
    <property type="entry name" value="Tubulin"/>
    <property type="match status" value="1"/>
</dbReference>
<keyword evidence="5 8" id="KW-0342">GTP-binding</keyword>
<dbReference type="InterPro" id="IPR020805">
    <property type="entry name" value="Cell_div_FtsZ_CS"/>
</dbReference>
<dbReference type="GO" id="GO:0032153">
    <property type="term" value="C:cell division site"/>
    <property type="evidence" value="ECO:0007669"/>
    <property type="project" value="UniProtKB-UniRule"/>
</dbReference>
<proteinExistence type="inferred from homology"/>
<evidence type="ECO:0000256" key="2">
    <source>
        <dbReference type="ARBA" id="ARBA00022490"/>
    </source>
</evidence>
<dbReference type="GO" id="GO:0051258">
    <property type="term" value="P:protein polymerization"/>
    <property type="evidence" value="ECO:0007669"/>
    <property type="project" value="UniProtKB-UniRule"/>
</dbReference>
<dbReference type="GO" id="GO:0043093">
    <property type="term" value="P:FtsZ-dependent cytokinesis"/>
    <property type="evidence" value="ECO:0007669"/>
    <property type="project" value="UniProtKB-UniRule"/>
</dbReference>
<keyword evidence="4 8" id="KW-0547">Nucleotide-binding</keyword>
<feature type="domain" description="Tubulin/FtsZ 2-layer sandwich" evidence="12">
    <location>
        <begin position="215"/>
        <end position="333"/>
    </location>
</feature>
<dbReference type="EMBL" id="QUWK01000017">
    <property type="protein sequence ID" value="RFU93837.1"/>
    <property type="molecule type" value="Genomic_DNA"/>
</dbReference>
<dbReference type="Gene3D" id="3.40.50.1440">
    <property type="entry name" value="Tubulin/FtsZ, GTPase domain"/>
    <property type="match status" value="1"/>
</dbReference>
<evidence type="ECO:0000313" key="13">
    <source>
        <dbReference type="EMBL" id="RFU93837.1"/>
    </source>
</evidence>
<dbReference type="PANTHER" id="PTHR30314:SF3">
    <property type="entry name" value="MITOCHONDRIAL DIVISION PROTEIN FSZA"/>
    <property type="match status" value="1"/>
</dbReference>
<keyword evidence="6 8" id="KW-0717">Septation</keyword>
<dbReference type="SUPFAM" id="SSF52490">
    <property type="entry name" value="Tubulin nucleotide-binding domain-like"/>
    <property type="match status" value="1"/>
</dbReference>
<evidence type="ECO:0000256" key="7">
    <source>
        <dbReference type="ARBA" id="ARBA00023306"/>
    </source>
</evidence>